<dbReference type="CDD" id="cd05379">
    <property type="entry name" value="CAP_bacterial"/>
    <property type="match status" value="1"/>
</dbReference>
<reference evidence="3 4" key="1">
    <citation type="submission" date="2019-02" db="EMBL/GenBank/DDBJ databases">
        <title>Planctomycetal bacteria perform biofilm scaping via a novel small molecule.</title>
        <authorList>
            <person name="Jeske O."/>
            <person name="Boedeker C."/>
            <person name="Wiegand S."/>
            <person name="Breitling P."/>
            <person name="Kallscheuer N."/>
            <person name="Jogler M."/>
            <person name="Rohde M."/>
            <person name="Petersen J."/>
            <person name="Medema M.H."/>
            <person name="Surup F."/>
            <person name="Jogler C."/>
        </authorList>
    </citation>
    <scope>NUCLEOTIDE SEQUENCE [LARGE SCALE GENOMIC DNA]</scope>
    <source>
        <strain evidence="3 4">Mal15</strain>
    </source>
</reference>
<dbReference type="RefSeq" id="WP_147869491.1">
    <property type="nucleotide sequence ID" value="NZ_CP036264.1"/>
</dbReference>
<keyword evidence="4" id="KW-1185">Reference proteome</keyword>
<dbReference type="Gene3D" id="3.40.33.10">
    <property type="entry name" value="CAP"/>
    <property type="match status" value="1"/>
</dbReference>
<gene>
    <name evidence="3" type="ORF">Mal15_42900</name>
</gene>
<organism evidence="3 4">
    <name type="scientific">Stieleria maiorica</name>
    <dbReference type="NCBI Taxonomy" id="2795974"/>
    <lineage>
        <taxon>Bacteria</taxon>
        <taxon>Pseudomonadati</taxon>
        <taxon>Planctomycetota</taxon>
        <taxon>Planctomycetia</taxon>
        <taxon>Pirellulales</taxon>
        <taxon>Pirellulaceae</taxon>
        <taxon>Stieleria</taxon>
    </lineage>
</organism>
<evidence type="ECO:0000313" key="4">
    <source>
        <dbReference type="Proteomes" id="UP000321353"/>
    </source>
</evidence>
<evidence type="ECO:0000313" key="3">
    <source>
        <dbReference type="EMBL" id="QEG00220.1"/>
    </source>
</evidence>
<dbReference type="KEGG" id="smam:Mal15_42900"/>
<dbReference type="Pfam" id="PF00188">
    <property type="entry name" value="CAP"/>
    <property type="match status" value="1"/>
</dbReference>
<sequence precursor="true">MRFTICFPLFILLTAVLVAQESSETNDITDRVESAIVSRTNDFRKENELPRVSSNEKLTSAAKKFAEFMAETEKYGHRADGRTPAQRAKASGYQYCVVRENIAYRTNTGGVTADSLTEVFVQGWIDSPPHRENLLADYVTQTGVGVASSDGVTYYAVQLFGRPKSAAFKVEISNRSDQPQTIIAESNNSQDEFELPPRGVVRMKRCFPATITTKSGEQTILVKDAANLVIDDEGLETAQ</sequence>
<dbReference type="InterPro" id="IPR014044">
    <property type="entry name" value="CAP_dom"/>
</dbReference>
<feature type="domain" description="SCP" evidence="2">
    <location>
        <begin position="38"/>
        <end position="160"/>
    </location>
</feature>
<name>A0A5B9MI84_9BACT</name>
<keyword evidence="1" id="KW-0732">Signal</keyword>
<feature type="chain" id="PRO_5022932030" evidence="1">
    <location>
        <begin position="20"/>
        <end position="239"/>
    </location>
</feature>
<dbReference type="PANTHER" id="PTHR31157">
    <property type="entry name" value="SCP DOMAIN-CONTAINING PROTEIN"/>
    <property type="match status" value="1"/>
</dbReference>
<protein>
    <submittedName>
        <fullName evidence="3">Cysteine-rich secretory protein family protein</fullName>
    </submittedName>
</protein>
<dbReference type="InterPro" id="IPR035940">
    <property type="entry name" value="CAP_sf"/>
</dbReference>
<evidence type="ECO:0000259" key="2">
    <source>
        <dbReference type="Pfam" id="PF00188"/>
    </source>
</evidence>
<dbReference type="AlphaFoldDB" id="A0A5B9MI84"/>
<dbReference type="EMBL" id="CP036264">
    <property type="protein sequence ID" value="QEG00220.1"/>
    <property type="molecule type" value="Genomic_DNA"/>
</dbReference>
<dbReference type="Proteomes" id="UP000321353">
    <property type="component" value="Chromosome"/>
</dbReference>
<dbReference type="SUPFAM" id="SSF55797">
    <property type="entry name" value="PR-1-like"/>
    <property type="match status" value="1"/>
</dbReference>
<dbReference type="PANTHER" id="PTHR31157:SF1">
    <property type="entry name" value="SCP DOMAIN-CONTAINING PROTEIN"/>
    <property type="match status" value="1"/>
</dbReference>
<evidence type="ECO:0000256" key="1">
    <source>
        <dbReference type="SAM" id="SignalP"/>
    </source>
</evidence>
<accession>A0A5B9MI84</accession>
<proteinExistence type="predicted"/>
<feature type="signal peptide" evidence="1">
    <location>
        <begin position="1"/>
        <end position="19"/>
    </location>
</feature>